<reference evidence="5 6" key="1">
    <citation type="journal article" date="2013" name="Nature">
        <title>Insights into bilaterian evolution from three spiralian genomes.</title>
        <authorList>
            <person name="Simakov O."/>
            <person name="Marletaz F."/>
            <person name="Cho S.J."/>
            <person name="Edsinger-Gonzales E."/>
            <person name="Havlak P."/>
            <person name="Hellsten U."/>
            <person name="Kuo D.H."/>
            <person name="Larsson T."/>
            <person name="Lv J."/>
            <person name="Arendt D."/>
            <person name="Savage R."/>
            <person name="Osoegawa K."/>
            <person name="de Jong P."/>
            <person name="Grimwood J."/>
            <person name="Chapman J.A."/>
            <person name="Shapiro H."/>
            <person name="Aerts A."/>
            <person name="Otillar R.P."/>
            <person name="Terry A.Y."/>
            <person name="Boore J.L."/>
            <person name="Grigoriev I.V."/>
            <person name="Lindberg D.R."/>
            <person name="Seaver E.C."/>
            <person name="Weisblat D.A."/>
            <person name="Putnam N.H."/>
            <person name="Rokhsar D.S."/>
        </authorList>
    </citation>
    <scope>NUCLEOTIDE SEQUENCE [LARGE SCALE GENOMIC DNA]</scope>
</reference>
<dbReference type="InterPro" id="IPR000463">
    <property type="entry name" value="Fatty_acid-bd"/>
</dbReference>
<dbReference type="Pfam" id="PF00061">
    <property type="entry name" value="Lipocalin"/>
    <property type="match status" value="1"/>
</dbReference>
<organism evidence="5 6">
    <name type="scientific">Lottia gigantea</name>
    <name type="common">Giant owl limpet</name>
    <dbReference type="NCBI Taxonomy" id="225164"/>
    <lineage>
        <taxon>Eukaryota</taxon>
        <taxon>Metazoa</taxon>
        <taxon>Spiralia</taxon>
        <taxon>Lophotrochozoa</taxon>
        <taxon>Mollusca</taxon>
        <taxon>Gastropoda</taxon>
        <taxon>Patellogastropoda</taxon>
        <taxon>Lottioidea</taxon>
        <taxon>Lottiidae</taxon>
        <taxon>Lottia</taxon>
    </lineage>
</organism>
<dbReference type="Proteomes" id="UP000030746">
    <property type="component" value="Unassembled WGS sequence"/>
</dbReference>
<dbReference type="GO" id="GO:0008289">
    <property type="term" value="F:lipid binding"/>
    <property type="evidence" value="ECO:0007669"/>
    <property type="project" value="UniProtKB-KW"/>
</dbReference>
<comment type="similarity">
    <text evidence="1 3">Belongs to the calycin superfamily. Fatty-acid binding protein (FABP) family.</text>
</comment>
<dbReference type="PROSITE" id="PS00214">
    <property type="entry name" value="FABP"/>
    <property type="match status" value="1"/>
</dbReference>
<evidence type="ECO:0000256" key="1">
    <source>
        <dbReference type="ARBA" id="ARBA00008390"/>
    </source>
</evidence>
<dbReference type="EMBL" id="KB201304">
    <property type="protein sequence ID" value="ESO97928.1"/>
    <property type="molecule type" value="Genomic_DNA"/>
</dbReference>
<keyword evidence="6" id="KW-1185">Reference proteome</keyword>
<evidence type="ECO:0000313" key="6">
    <source>
        <dbReference type="Proteomes" id="UP000030746"/>
    </source>
</evidence>
<dbReference type="InterPro" id="IPR000566">
    <property type="entry name" value="Lipocln_cytosolic_FA-bd_dom"/>
</dbReference>
<dbReference type="Gene3D" id="2.40.128.20">
    <property type="match status" value="1"/>
</dbReference>
<evidence type="ECO:0000313" key="5">
    <source>
        <dbReference type="EMBL" id="ESO97928.1"/>
    </source>
</evidence>
<evidence type="ECO:0000256" key="2">
    <source>
        <dbReference type="ARBA" id="ARBA00023121"/>
    </source>
</evidence>
<dbReference type="AlphaFoldDB" id="V4A266"/>
<protein>
    <recommendedName>
        <fullName evidence="4">Cytosolic fatty-acid binding proteins domain-containing protein</fullName>
    </recommendedName>
</protein>
<sequence length="141" mass="16600">MDEIKEKFCGKWKLDRSENFDEFLKEMGVNFLVRKMAGSSKPEQEIRVDDDTIVVSTKAGFWNKESRMKLNEEFEEDRDGVKMKCFGKYENGVIIIDNTPIDKPDFKPQKVTREIIDNELVMIMNVGDGYLICKRYFKRLP</sequence>
<dbReference type="PRINTS" id="PR00178">
    <property type="entry name" value="FATTYACIDBP"/>
</dbReference>
<gene>
    <name evidence="5" type="ORF">LOTGIDRAFT_228443</name>
</gene>
<accession>V4A266</accession>
<feature type="domain" description="Cytosolic fatty-acid binding proteins" evidence="4">
    <location>
        <begin position="10"/>
        <end position="27"/>
    </location>
</feature>
<evidence type="ECO:0000259" key="4">
    <source>
        <dbReference type="PROSITE" id="PS00214"/>
    </source>
</evidence>
<evidence type="ECO:0000256" key="3">
    <source>
        <dbReference type="RuleBase" id="RU003696"/>
    </source>
</evidence>
<dbReference type="GeneID" id="20247668"/>
<dbReference type="CDD" id="cd00742">
    <property type="entry name" value="FABP"/>
    <property type="match status" value="1"/>
</dbReference>
<proteinExistence type="inferred from homology"/>
<keyword evidence="3" id="KW-0813">Transport</keyword>
<dbReference type="InterPro" id="IPR031259">
    <property type="entry name" value="ILBP"/>
</dbReference>
<dbReference type="OMA" id="VQTMEIG"/>
<dbReference type="KEGG" id="lgi:LOTGIDRAFT_228443"/>
<dbReference type="PANTHER" id="PTHR11955">
    <property type="entry name" value="FATTY ACID BINDING PROTEIN"/>
    <property type="match status" value="1"/>
</dbReference>
<name>V4A266_LOTGI</name>
<dbReference type="InterPro" id="IPR012674">
    <property type="entry name" value="Calycin"/>
</dbReference>
<dbReference type="RefSeq" id="XP_009051768.1">
    <property type="nucleotide sequence ID" value="XM_009053520.1"/>
</dbReference>
<keyword evidence="2" id="KW-0446">Lipid-binding</keyword>
<dbReference type="OrthoDB" id="354351at2759"/>
<dbReference type="CTD" id="20247668"/>
<dbReference type="SUPFAM" id="SSF50814">
    <property type="entry name" value="Lipocalins"/>
    <property type="match status" value="1"/>
</dbReference>
<dbReference type="HOGENOM" id="CLU_113772_0_1_1"/>